<dbReference type="PROSITE" id="PS00463">
    <property type="entry name" value="ZN2_CY6_FUNGAL_1"/>
    <property type="match status" value="1"/>
</dbReference>
<feature type="compositionally biased region" description="Polar residues" evidence="3">
    <location>
        <begin position="81"/>
        <end position="105"/>
    </location>
</feature>
<dbReference type="GO" id="GO:0000981">
    <property type="term" value="F:DNA-binding transcription factor activity, RNA polymerase II-specific"/>
    <property type="evidence" value="ECO:0007669"/>
    <property type="project" value="InterPro"/>
</dbReference>
<evidence type="ECO:0000313" key="5">
    <source>
        <dbReference type="EMBL" id="KNB12712.1"/>
    </source>
</evidence>
<dbReference type="PANTHER" id="PTHR37534:SF11">
    <property type="entry name" value="ZN(II)2CYS6 TRANSCRIPTION FACTOR (EUROFUNG)"/>
    <property type="match status" value="1"/>
</dbReference>
<dbReference type="OrthoDB" id="4835445at2759"/>
<dbReference type="SUPFAM" id="SSF57701">
    <property type="entry name" value="Zn2/Cys6 DNA-binding domain"/>
    <property type="match status" value="1"/>
</dbReference>
<dbReference type="Pfam" id="PF00172">
    <property type="entry name" value="Zn_clus"/>
    <property type="match status" value="1"/>
</dbReference>
<dbReference type="PANTHER" id="PTHR37534">
    <property type="entry name" value="TRANSCRIPTIONAL ACTIVATOR PROTEIN UGA3"/>
    <property type="match status" value="1"/>
</dbReference>
<dbReference type="CDD" id="cd00067">
    <property type="entry name" value="GAL4"/>
    <property type="match status" value="1"/>
</dbReference>
<feature type="region of interest" description="Disordered" evidence="3">
    <location>
        <begin position="1"/>
        <end position="22"/>
    </location>
</feature>
<dbReference type="KEGG" id="fox:FOXG_12248"/>
<dbReference type="GO" id="GO:0000976">
    <property type="term" value="F:transcription cis-regulatory region binding"/>
    <property type="evidence" value="ECO:0007669"/>
    <property type="project" value="TreeGrafter"/>
</dbReference>
<reference evidence="5" key="1">
    <citation type="submission" date="2007-04" db="EMBL/GenBank/DDBJ databases">
        <authorList>
            <consortium name="The Broad Institute Genome Sequencing Platform"/>
            <person name="Birren B."/>
            <person name="Lander E."/>
            <person name="Galagan J."/>
            <person name="Nusbaum C."/>
            <person name="Devon K."/>
            <person name="Ma L.-J."/>
            <person name="Jaffe D."/>
            <person name="Butler J."/>
            <person name="Alvarez P."/>
            <person name="Gnerre S."/>
            <person name="Grabherr M."/>
            <person name="Kleber M."/>
            <person name="Mauceli E."/>
            <person name="Brockman W."/>
            <person name="MacCallum I.A."/>
            <person name="Young S."/>
            <person name="LaButti K."/>
            <person name="DeCaprio D."/>
            <person name="Crawford M."/>
            <person name="Koehrsen M."/>
            <person name="Engels R."/>
            <person name="Montgomery P."/>
            <person name="Pearson M."/>
            <person name="Howarth C."/>
            <person name="Larson L."/>
            <person name="White J."/>
            <person name="O'Leary S."/>
            <person name="Kodira C."/>
            <person name="Zeng Q."/>
            <person name="Yandava C."/>
            <person name="Alvarado L."/>
            <person name="Kistler C."/>
            <person name="Shim W.-B."/>
            <person name="Kang S."/>
            <person name="Woloshuk C."/>
        </authorList>
    </citation>
    <scope>NUCLEOTIDE SEQUENCE</scope>
    <source>
        <strain evidence="5">4287</strain>
    </source>
</reference>
<dbReference type="InterPro" id="IPR001138">
    <property type="entry name" value="Zn2Cys6_DnaBD"/>
</dbReference>
<dbReference type="GeneID" id="28953596"/>
<evidence type="ECO:0000313" key="6">
    <source>
        <dbReference type="Proteomes" id="UP000009097"/>
    </source>
</evidence>
<dbReference type="InterPro" id="IPR021858">
    <property type="entry name" value="Fun_TF"/>
</dbReference>
<keyword evidence="2" id="KW-0539">Nucleus</keyword>
<reference evidence="5" key="2">
    <citation type="journal article" date="2010" name="Nature">
        <title>Comparative genomics reveals mobile pathogenicity chromosomes in Fusarium.</title>
        <authorList>
            <person name="Ma L.J."/>
            <person name="van der Does H.C."/>
            <person name="Borkovich K.A."/>
            <person name="Coleman J.J."/>
            <person name="Daboussi M.J."/>
            <person name="Di Pietro A."/>
            <person name="Dufresne M."/>
            <person name="Freitag M."/>
            <person name="Grabherr M."/>
            <person name="Henrissat B."/>
            <person name="Houterman P.M."/>
            <person name="Kang S."/>
            <person name="Shim W.B."/>
            <person name="Woloshuk C."/>
            <person name="Xie X."/>
            <person name="Xu J.R."/>
            <person name="Antoniw J."/>
            <person name="Baker S.E."/>
            <person name="Bluhm B.H."/>
            <person name="Breakspear A."/>
            <person name="Brown D.W."/>
            <person name="Butchko R.A."/>
            <person name="Chapman S."/>
            <person name="Coulson R."/>
            <person name="Coutinho P.M."/>
            <person name="Danchin E.G."/>
            <person name="Diener A."/>
            <person name="Gale L.R."/>
            <person name="Gardiner D.M."/>
            <person name="Goff S."/>
            <person name="Hammond-Kosack K.E."/>
            <person name="Hilburn K."/>
            <person name="Hua-Van A."/>
            <person name="Jonkers W."/>
            <person name="Kazan K."/>
            <person name="Kodira C.D."/>
            <person name="Koehrsen M."/>
            <person name="Kumar L."/>
            <person name="Lee Y.H."/>
            <person name="Li L."/>
            <person name="Manners J.M."/>
            <person name="Miranda-Saavedra D."/>
            <person name="Mukherjee M."/>
            <person name="Park G."/>
            <person name="Park J."/>
            <person name="Park S.Y."/>
            <person name="Proctor R.H."/>
            <person name="Regev A."/>
            <person name="Ruiz-Roldan M.C."/>
            <person name="Sain D."/>
            <person name="Sakthikumar S."/>
            <person name="Sykes S."/>
            <person name="Schwartz D.C."/>
            <person name="Turgeon B.G."/>
            <person name="Wapinski I."/>
            <person name="Yoder O."/>
            <person name="Young S."/>
            <person name="Zeng Q."/>
            <person name="Zhou S."/>
            <person name="Galagan J."/>
            <person name="Cuomo C.A."/>
            <person name="Kistler H.C."/>
            <person name="Rep M."/>
        </authorList>
    </citation>
    <scope>NUCLEOTIDE SEQUENCE [LARGE SCALE GENOMIC DNA]</scope>
    <source>
        <strain evidence="5">4287</strain>
    </source>
</reference>
<dbReference type="EMBL" id="DS231711">
    <property type="protein sequence ID" value="KNB12712.1"/>
    <property type="molecule type" value="Genomic_DNA"/>
</dbReference>
<dbReference type="Pfam" id="PF11951">
    <property type="entry name" value="Fungal_trans_2"/>
    <property type="match status" value="1"/>
</dbReference>
<dbReference type="PROSITE" id="PS50048">
    <property type="entry name" value="ZN2_CY6_FUNGAL_2"/>
    <property type="match status" value="1"/>
</dbReference>
<dbReference type="AlphaFoldDB" id="A0A0J9WRK9"/>
<dbReference type="Proteomes" id="UP000009097">
    <property type="component" value="Unassembled WGS sequence"/>
</dbReference>
<dbReference type="VEuPathDB" id="FungiDB:FOXG_12248"/>
<sequence length="725" mass="80721">MLLVYQMPPQQSSQGRVARSRGGCVTCRSKHAKCDEAKPTCKSCAARGQKCGGYRLDVRWSTKHEKRTRQPQSRPRQSRTEGSPSARSTEAQPDTHSQISYRSESASVAGRNSISSAAAIVPNDFDPAASASVFHLNGIVSPLFPMSTDGDFFSNQLEQEHEEASHPFSGTDSENHDAYSLSNMTSSVSPLQWGDDFLGSAQSDNDLVSASETLSIPVGNMALEFNMPLPTVDPGRLTFEMTPNAITYTPSVLIEYWFRHVCSLWSNYDSDVNLNRTIAAALWSNCELVYLSLQAMSAAHLSAKVPMMRQTSITNMKAAAEIMRADLHTVKSHQLFNSVPTSLLFSLMGIGTSICWLNATQLGLPFLCEAKAILHAVNKNKHALSEEQRQLLSFFNKSWLYCEMLLSMVTSSCRSLQKMEEMGDVEEAVPASAPVTADPVEQVPHPWTGVSSDSYKMFMRAMKLCHKFRRKIRKPQDMFASANISAAMQLIEEAAVVEKQTCDLDVECRETIGETNDKKTPNQHLFNVAEAYRQSTLLQLYQTFPELIVRRHELDQSQAKDAQALWDNWITPIALNLVSILKLLPTDSGSKMTQPLLCVSASTGLRRKHIEVKATTPRDVPFSQDASLEDCDMIHYLDFAGLHDELPEESEPEPDPDANAGIMAARQFLHERLETLKTVLPPKPVAVAQDLTKAIWQAYDTEQCAKYATHWIDVMDSRNLKSNWG</sequence>
<name>A0A0J9WRK9_FUSO4</name>
<evidence type="ECO:0000256" key="1">
    <source>
        <dbReference type="ARBA" id="ARBA00004123"/>
    </source>
</evidence>
<dbReference type="Gene3D" id="4.10.240.10">
    <property type="entry name" value="Zn(2)-C6 fungal-type DNA-binding domain"/>
    <property type="match status" value="1"/>
</dbReference>
<protein>
    <recommendedName>
        <fullName evidence="4">Zn(2)-C6 fungal-type domain-containing protein</fullName>
    </recommendedName>
</protein>
<dbReference type="GO" id="GO:0008270">
    <property type="term" value="F:zinc ion binding"/>
    <property type="evidence" value="ECO:0007669"/>
    <property type="project" value="InterPro"/>
</dbReference>
<organism evidence="5 6">
    <name type="scientific">Fusarium oxysporum f. sp. lycopersici (strain 4287 / CBS 123668 / FGSC 9935 / NRRL 34936)</name>
    <name type="common">Fusarium vascular wilt of tomato</name>
    <dbReference type="NCBI Taxonomy" id="426428"/>
    <lineage>
        <taxon>Eukaryota</taxon>
        <taxon>Fungi</taxon>
        <taxon>Dikarya</taxon>
        <taxon>Ascomycota</taxon>
        <taxon>Pezizomycotina</taxon>
        <taxon>Sordariomycetes</taxon>
        <taxon>Hypocreomycetidae</taxon>
        <taxon>Hypocreales</taxon>
        <taxon>Nectriaceae</taxon>
        <taxon>Fusarium</taxon>
        <taxon>Fusarium oxysporum species complex</taxon>
    </lineage>
</organism>
<evidence type="ECO:0000256" key="2">
    <source>
        <dbReference type="ARBA" id="ARBA00023242"/>
    </source>
</evidence>
<feature type="domain" description="Zn(2)-C6 fungal-type" evidence="4">
    <location>
        <begin position="23"/>
        <end position="51"/>
    </location>
</feature>
<proteinExistence type="predicted"/>
<dbReference type="GO" id="GO:0045944">
    <property type="term" value="P:positive regulation of transcription by RNA polymerase II"/>
    <property type="evidence" value="ECO:0007669"/>
    <property type="project" value="TreeGrafter"/>
</dbReference>
<dbReference type="GO" id="GO:0005634">
    <property type="term" value="C:nucleus"/>
    <property type="evidence" value="ECO:0007669"/>
    <property type="project" value="UniProtKB-SubCell"/>
</dbReference>
<evidence type="ECO:0000256" key="3">
    <source>
        <dbReference type="SAM" id="MobiDB-lite"/>
    </source>
</evidence>
<gene>
    <name evidence="5" type="ORF">FOXG_12248</name>
</gene>
<feature type="region of interest" description="Disordered" evidence="3">
    <location>
        <begin position="62"/>
        <end position="105"/>
    </location>
</feature>
<dbReference type="RefSeq" id="XP_018250757.1">
    <property type="nucleotide sequence ID" value="XM_018391996.1"/>
</dbReference>
<dbReference type="SMART" id="SM00066">
    <property type="entry name" value="GAL4"/>
    <property type="match status" value="1"/>
</dbReference>
<accession>A0A0J9WRK9</accession>
<dbReference type="InterPro" id="IPR036864">
    <property type="entry name" value="Zn2-C6_fun-type_DNA-bd_sf"/>
</dbReference>
<comment type="subcellular location">
    <subcellularLocation>
        <location evidence="1">Nucleus</location>
    </subcellularLocation>
</comment>
<evidence type="ECO:0000259" key="4">
    <source>
        <dbReference type="PROSITE" id="PS50048"/>
    </source>
</evidence>